<dbReference type="EMBL" id="CACVAX010000014">
    <property type="protein sequence ID" value="CAA6807007.1"/>
    <property type="molecule type" value="Genomic_DNA"/>
</dbReference>
<proteinExistence type="predicted"/>
<name>A0A6S6SNK6_9BACT</name>
<protein>
    <submittedName>
        <fullName evidence="1">Uncharacterized protein</fullName>
    </submittedName>
</protein>
<organism evidence="1">
    <name type="scientific">uncultured Sulfurovum sp</name>
    <dbReference type="NCBI Taxonomy" id="269237"/>
    <lineage>
        <taxon>Bacteria</taxon>
        <taxon>Pseudomonadati</taxon>
        <taxon>Campylobacterota</taxon>
        <taxon>Epsilonproteobacteria</taxon>
        <taxon>Campylobacterales</taxon>
        <taxon>Sulfurovaceae</taxon>
        <taxon>Sulfurovum</taxon>
        <taxon>environmental samples</taxon>
    </lineage>
</organism>
<evidence type="ECO:0000313" key="1">
    <source>
        <dbReference type="EMBL" id="CAA6807007.1"/>
    </source>
</evidence>
<accession>A0A6S6SNK6</accession>
<sequence>MDLEEIKFELELVGLSMGQITKLINAVKRDGFDPKEMDRKLIAMGYAPTFTIYDD</sequence>
<reference evidence="1" key="1">
    <citation type="submission" date="2020-01" db="EMBL/GenBank/DDBJ databases">
        <authorList>
            <person name="Meier V. D."/>
            <person name="Meier V D."/>
        </authorList>
    </citation>
    <scope>NUCLEOTIDE SEQUENCE</scope>
    <source>
        <strain evidence="1">HLG_WM_MAG_04</strain>
    </source>
</reference>
<dbReference type="AlphaFoldDB" id="A0A6S6SNK6"/>
<gene>
    <name evidence="1" type="ORF">HELGO_WM13114</name>
</gene>